<dbReference type="GO" id="GO:0051301">
    <property type="term" value="P:cell division"/>
    <property type="evidence" value="ECO:0007669"/>
    <property type="project" value="UniProtKB-UniRule"/>
</dbReference>
<evidence type="ECO:0000256" key="4">
    <source>
        <dbReference type="ARBA" id="ARBA00022776"/>
    </source>
</evidence>
<evidence type="ECO:0000256" key="11">
    <source>
        <dbReference type="SAM" id="MobiDB-lite"/>
    </source>
</evidence>
<proteinExistence type="inferred from homology"/>
<dbReference type="STRING" id="329046.A0A1Y2BNI0"/>
<dbReference type="InterPro" id="IPR036873">
    <property type="entry name" value="Rhodanese-like_dom_sf"/>
</dbReference>
<feature type="compositionally biased region" description="Polar residues" evidence="11">
    <location>
        <begin position="31"/>
        <end position="45"/>
    </location>
</feature>
<dbReference type="AlphaFoldDB" id="A0A1Y2BNI0"/>
<gene>
    <name evidence="13" type="ORF">BCR33DRAFT_722110</name>
</gene>
<dbReference type="PANTHER" id="PTHR10828">
    <property type="entry name" value="M-PHASE INDUCER PHOSPHATASE DUAL SPECIFICITY PHOSPHATASE CDC25"/>
    <property type="match status" value="1"/>
</dbReference>
<dbReference type="InterPro" id="IPR000751">
    <property type="entry name" value="MPI_Phosphatase"/>
</dbReference>
<evidence type="ECO:0000256" key="5">
    <source>
        <dbReference type="ARBA" id="ARBA00022801"/>
    </source>
</evidence>
<dbReference type="EC" id="3.1.3.48" evidence="2 10"/>
<dbReference type="GO" id="GO:0005634">
    <property type="term" value="C:nucleus"/>
    <property type="evidence" value="ECO:0007669"/>
    <property type="project" value="TreeGrafter"/>
</dbReference>
<keyword evidence="3 10" id="KW-0132">Cell division</keyword>
<evidence type="ECO:0000256" key="2">
    <source>
        <dbReference type="ARBA" id="ARBA00013064"/>
    </source>
</evidence>
<dbReference type="PRINTS" id="PR00716">
    <property type="entry name" value="MPIPHPHTASE"/>
</dbReference>
<comment type="function">
    <text evidence="10">Tyrosine protein phosphatase which functions as a dosage-dependent inducer of mitotic progression.</text>
</comment>
<dbReference type="GO" id="GO:0005737">
    <property type="term" value="C:cytoplasm"/>
    <property type="evidence" value="ECO:0007669"/>
    <property type="project" value="TreeGrafter"/>
</dbReference>
<dbReference type="Pfam" id="PF00581">
    <property type="entry name" value="Rhodanese"/>
    <property type="match status" value="1"/>
</dbReference>
<evidence type="ECO:0000256" key="6">
    <source>
        <dbReference type="ARBA" id="ARBA00022912"/>
    </source>
</evidence>
<comment type="similarity">
    <text evidence="1 10">Belongs to the MPI phosphatase family.</text>
</comment>
<dbReference type="SUPFAM" id="SSF52821">
    <property type="entry name" value="Rhodanese/Cell cycle control phosphatase"/>
    <property type="match status" value="1"/>
</dbReference>
<dbReference type="InterPro" id="IPR001763">
    <property type="entry name" value="Rhodanese-like_dom"/>
</dbReference>
<evidence type="ECO:0000256" key="7">
    <source>
        <dbReference type="ARBA" id="ARBA00023306"/>
    </source>
</evidence>
<evidence type="ECO:0000256" key="9">
    <source>
        <dbReference type="ARBA" id="ARBA00067190"/>
    </source>
</evidence>
<feature type="compositionally biased region" description="Polar residues" evidence="11">
    <location>
        <begin position="96"/>
        <end position="108"/>
    </location>
</feature>
<dbReference type="PANTHER" id="PTHR10828:SF17">
    <property type="entry name" value="PROTEIN-TYROSINE-PHOSPHATASE"/>
    <property type="match status" value="1"/>
</dbReference>
<dbReference type="PROSITE" id="PS50206">
    <property type="entry name" value="RHODANESE_3"/>
    <property type="match status" value="1"/>
</dbReference>
<feature type="domain" description="Rhodanese" evidence="12">
    <location>
        <begin position="188"/>
        <end position="292"/>
    </location>
</feature>
<keyword evidence="14" id="KW-1185">Reference proteome</keyword>
<name>A0A1Y2BNI0_9FUNG</name>
<evidence type="ECO:0000313" key="14">
    <source>
        <dbReference type="Proteomes" id="UP000193642"/>
    </source>
</evidence>
<accession>A0A1Y2BNI0</accession>
<dbReference type="GO" id="GO:0010971">
    <property type="term" value="P:positive regulation of G2/M transition of mitotic cell cycle"/>
    <property type="evidence" value="ECO:0007669"/>
    <property type="project" value="TreeGrafter"/>
</dbReference>
<dbReference type="EMBL" id="MCGO01000056">
    <property type="protein sequence ID" value="ORY36310.1"/>
    <property type="molecule type" value="Genomic_DNA"/>
</dbReference>
<feature type="region of interest" description="Disordered" evidence="11">
    <location>
        <begin position="1"/>
        <end position="50"/>
    </location>
</feature>
<evidence type="ECO:0000259" key="12">
    <source>
        <dbReference type="PROSITE" id="PS50206"/>
    </source>
</evidence>
<keyword evidence="4 10" id="KW-0498">Mitosis</keyword>
<dbReference type="GO" id="GO:0004725">
    <property type="term" value="F:protein tyrosine phosphatase activity"/>
    <property type="evidence" value="ECO:0007669"/>
    <property type="project" value="UniProtKB-UniRule"/>
</dbReference>
<keyword evidence="7 10" id="KW-0131">Cell cycle</keyword>
<keyword evidence="6 10" id="KW-0904">Protein phosphatase</keyword>
<reference evidence="13 14" key="1">
    <citation type="submission" date="2016-07" db="EMBL/GenBank/DDBJ databases">
        <title>Pervasive Adenine N6-methylation of Active Genes in Fungi.</title>
        <authorList>
            <consortium name="DOE Joint Genome Institute"/>
            <person name="Mondo S.J."/>
            <person name="Dannebaum R.O."/>
            <person name="Kuo R.C."/>
            <person name="Labutti K."/>
            <person name="Haridas S."/>
            <person name="Kuo A."/>
            <person name="Salamov A."/>
            <person name="Ahrendt S.R."/>
            <person name="Lipzen A."/>
            <person name="Sullivan W."/>
            <person name="Andreopoulos W.B."/>
            <person name="Clum A."/>
            <person name="Lindquist E."/>
            <person name="Daum C."/>
            <person name="Ramamoorthy G.K."/>
            <person name="Gryganskyi A."/>
            <person name="Culley D."/>
            <person name="Magnuson J.K."/>
            <person name="James T.Y."/>
            <person name="O'Malley M.A."/>
            <person name="Stajich J.E."/>
            <person name="Spatafora J.W."/>
            <person name="Visel A."/>
            <person name="Grigoriev I.V."/>
        </authorList>
    </citation>
    <scope>NUCLEOTIDE SEQUENCE [LARGE SCALE GENOMIC DNA]</scope>
    <source>
        <strain evidence="13 14">JEL800</strain>
    </source>
</reference>
<dbReference type="GO" id="GO:0110032">
    <property type="term" value="P:positive regulation of G2/MI transition of meiotic cell cycle"/>
    <property type="evidence" value="ECO:0007669"/>
    <property type="project" value="TreeGrafter"/>
</dbReference>
<dbReference type="OrthoDB" id="26523at2759"/>
<evidence type="ECO:0000256" key="10">
    <source>
        <dbReference type="RuleBase" id="RU368028"/>
    </source>
</evidence>
<comment type="caution">
    <text evidence="13">The sequence shown here is derived from an EMBL/GenBank/DDBJ whole genome shotgun (WGS) entry which is preliminary data.</text>
</comment>
<keyword evidence="5 10" id="KW-0378">Hydrolase</keyword>
<organism evidence="13 14">
    <name type="scientific">Rhizoclosmatium globosum</name>
    <dbReference type="NCBI Taxonomy" id="329046"/>
    <lineage>
        <taxon>Eukaryota</taxon>
        <taxon>Fungi</taxon>
        <taxon>Fungi incertae sedis</taxon>
        <taxon>Chytridiomycota</taxon>
        <taxon>Chytridiomycota incertae sedis</taxon>
        <taxon>Chytridiomycetes</taxon>
        <taxon>Chytridiales</taxon>
        <taxon>Chytriomycetaceae</taxon>
        <taxon>Rhizoclosmatium</taxon>
    </lineage>
</organism>
<comment type="catalytic activity">
    <reaction evidence="8 10">
        <text>O-phospho-L-tyrosyl-[protein] + H2O = L-tyrosyl-[protein] + phosphate</text>
        <dbReference type="Rhea" id="RHEA:10684"/>
        <dbReference type="Rhea" id="RHEA-COMP:10136"/>
        <dbReference type="Rhea" id="RHEA-COMP:20101"/>
        <dbReference type="ChEBI" id="CHEBI:15377"/>
        <dbReference type="ChEBI" id="CHEBI:43474"/>
        <dbReference type="ChEBI" id="CHEBI:46858"/>
        <dbReference type="ChEBI" id="CHEBI:61978"/>
        <dbReference type="EC" id="3.1.3.48"/>
    </reaction>
</comment>
<dbReference type="Proteomes" id="UP000193642">
    <property type="component" value="Unassembled WGS sequence"/>
</dbReference>
<dbReference type="GO" id="GO:0000086">
    <property type="term" value="P:G2/M transition of mitotic cell cycle"/>
    <property type="evidence" value="ECO:0007669"/>
    <property type="project" value="TreeGrafter"/>
</dbReference>
<evidence type="ECO:0000256" key="1">
    <source>
        <dbReference type="ARBA" id="ARBA00011065"/>
    </source>
</evidence>
<protein>
    <recommendedName>
        <fullName evidence="9 10">M-phase inducer phosphatase</fullName>
        <ecNumber evidence="2 10">3.1.3.48</ecNumber>
    </recommendedName>
</protein>
<evidence type="ECO:0000313" key="13">
    <source>
        <dbReference type="EMBL" id="ORY36310.1"/>
    </source>
</evidence>
<dbReference type="FunFam" id="3.40.250.10:FF:000021">
    <property type="entry name" value="M-phase inducer phosphatase cdc-25.2"/>
    <property type="match status" value="1"/>
</dbReference>
<dbReference type="CDD" id="cd01530">
    <property type="entry name" value="Cdc25"/>
    <property type="match status" value="1"/>
</dbReference>
<feature type="region of interest" description="Disordered" evidence="11">
    <location>
        <begin position="93"/>
        <end position="136"/>
    </location>
</feature>
<evidence type="ECO:0000256" key="3">
    <source>
        <dbReference type="ARBA" id="ARBA00022618"/>
    </source>
</evidence>
<evidence type="ECO:0000256" key="8">
    <source>
        <dbReference type="ARBA" id="ARBA00051722"/>
    </source>
</evidence>
<sequence length="330" mass="36817">MENKDTNKANPVFGARAGLAKPPRLPFPTGKSGSVSHWNQRSNIPTGLPKPAAKAALKVAPSTLTGFGSAVPKPNPVVQKKRDRAMDMDMDMQDASECSGSASESMLSRNRPHNSKFGDTADSLLGSSPLDSRLMDSPPMEKIRKTSAMDCGETTEHLLPCSETCRDALKRITPETLADVLEGKYQTVFEEYVIIDCRYPYEYAGGHIRGAQNVNTTAVLESKFFPIPACKPRVVIFHCEFSAQRAPRMGLHLRNHDRNVNISEYPYLDYPQMYILEGGYEAFHKKFQGHCSPDGYIAMNDPAYKKELDQCSALQKREFKRCYSTGFFRT</sequence>
<dbReference type="Gene3D" id="3.40.250.10">
    <property type="entry name" value="Rhodanese-like domain"/>
    <property type="match status" value="1"/>
</dbReference>
<dbReference type="SMART" id="SM00450">
    <property type="entry name" value="RHOD"/>
    <property type="match status" value="1"/>
</dbReference>